<proteinExistence type="predicted"/>
<name>A0A0E9R436_ANGAN</name>
<dbReference type="AlphaFoldDB" id="A0A0E9R436"/>
<evidence type="ECO:0000313" key="1">
    <source>
        <dbReference type="EMBL" id="JAH23916.1"/>
    </source>
</evidence>
<sequence>MRLLNNYFYCSLIPSNFHLKGTLKGRIFNLAAVCRH</sequence>
<organism evidence="1">
    <name type="scientific">Anguilla anguilla</name>
    <name type="common">European freshwater eel</name>
    <name type="synonym">Muraena anguilla</name>
    <dbReference type="NCBI Taxonomy" id="7936"/>
    <lineage>
        <taxon>Eukaryota</taxon>
        <taxon>Metazoa</taxon>
        <taxon>Chordata</taxon>
        <taxon>Craniata</taxon>
        <taxon>Vertebrata</taxon>
        <taxon>Euteleostomi</taxon>
        <taxon>Actinopterygii</taxon>
        <taxon>Neopterygii</taxon>
        <taxon>Teleostei</taxon>
        <taxon>Anguilliformes</taxon>
        <taxon>Anguillidae</taxon>
        <taxon>Anguilla</taxon>
    </lineage>
</organism>
<protein>
    <submittedName>
        <fullName evidence="1">Uncharacterized protein</fullName>
    </submittedName>
</protein>
<reference evidence="1" key="2">
    <citation type="journal article" date="2015" name="Fish Shellfish Immunol.">
        <title>Early steps in the European eel (Anguilla anguilla)-Vibrio vulnificus interaction in the gills: Role of the RtxA13 toxin.</title>
        <authorList>
            <person name="Callol A."/>
            <person name="Pajuelo D."/>
            <person name="Ebbesson L."/>
            <person name="Teles M."/>
            <person name="MacKenzie S."/>
            <person name="Amaro C."/>
        </authorList>
    </citation>
    <scope>NUCLEOTIDE SEQUENCE</scope>
</reference>
<reference evidence="1" key="1">
    <citation type="submission" date="2014-11" db="EMBL/GenBank/DDBJ databases">
        <authorList>
            <person name="Amaro Gonzalez C."/>
        </authorList>
    </citation>
    <scope>NUCLEOTIDE SEQUENCE</scope>
</reference>
<accession>A0A0E9R436</accession>
<dbReference type="EMBL" id="GBXM01084661">
    <property type="protein sequence ID" value="JAH23916.1"/>
    <property type="molecule type" value="Transcribed_RNA"/>
</dbReference>